<dbReference type="HOGENOM" id="CLU_616811_0_0_1"/>
<keyword evidence="3" id="KW-1185">Reference proteome</keyword>
<evidence type="ECO:0000313" key="3">
    <source>
        <dbReference type="Proteomes" id="UP000019373"/>
    </source>
</evidence>
<accession>U1HTN7</accession>
<dbReference type="AlphaFoldDB" id="U1HTN7"/>
<dbReference type="GeneID" id="19242706"/>
<feature type="compositionally biased region" description="Basic and acidic residues" evidence="1">
    <location>
        <begin position="320"/>
        <end position="344"/>
    </location>
</feature>
<organism evidence="2 3">
    <name type="scientific">Endocarpon pusillum (strain Z07020 / HMAS-L-300199)</name>
    <name type="common">Lichen-forming fungus</name>
    <dbReference type="NCBI Taxonomy" id="1263415"/>
    <lineage>
        <taxon>Eukaryota</taxon>
        <taxon>Fungi</taxon>
        <taxon>Dikarya</taxon>
        <taxon>Ascomycota</taxon>
        <taxon>Pezizomycotina</taxon>
        <taxon>Eurotiomycetes</taxon>
        <taxon>Chaetothyriomycetidae</taxon>
        <taxon>Verrucariales</taxon>
        <taxon>Verrucariaceae</taxon>
        <taxon>Endocarpon</taxon>
    </lineage>
</organism>
<feature type="region of interest" description="Disordered" evidence="1">
    <location>
        <begin position="45"/>
        <end position="66"/>
    </location>
</feature>
<evidence type="ECO:0000256" key="1">
    <source>
        <dbReference type="SAM" id="MobiDB-lite"/>
    </source>
</evidence>
<evidence type="ECO:0000313" key="2">
    <source>
        <dbReference type="EMBL" id="ERF73975.1"/>
    </source>
</evidence>
<gene>
    <name evidence="2" type="ORF">EPUS_07826</name>
</gene>
<dbReference type="Proteomes" id="UP000019373">
    <property type="component" value="Unassembled WGS sequence"/>
</dbReference>
<dbReference type="RefSeq" id="XP_007800380.1">
    <property type="nucleotide sequence ID" value="XM_007802189.1"/>
</dbReference>
<proteinExistence type="predicted"/>
<reference evidence="3" key="1">
    <citation type="journal article" date="2014" name="BMC Genomics">
        <title>Genome characteristics reveal the impact of lichenization on lichen-forming fungus Endocarpon pusillum Hedwig (Verrucariales, Ascomycota).</title>
        <authorList>
            <person name="Wang Y.-Y."/>
            <person name="Liu B."/>
            <person name="Zhang X.-Y."/>
            <person name="Zhou Q.-M."/>
            <person name="Zhang T."/>
            <person name="Li H."/>
            <person name="Yu Y.-F."/>
            <person name="Zhang X.-L."/>
            <person name="Hao X.-Y."/>
            <person name="Wang M."/>
            <person name="Wang L."/>
            <person name="Wei J.-C."/>
        </authorList>
    </citation>
    <scope>NUCLEOTIDE SEQUENCE [LARGE SCALE GENOMIC DNA]</scope>
    <source>
        <strain evidence="3">Z07020 / HMAS-L-300199</strain>
    </source>
</reference>
<sequence length="444" mass="49550">MAEVAEFVAQKRVRLQAEASSLRLVENMLQEGLSVEQIEGRLANTKADEEIPGHVEGSSSLQPRGRLDVTPQKLVQRPPLAQDQGQRRIASIGIFNPIFGDLANVPALEIPMSQRTATTGLADEPSGSITDIGEAYARLRLLQESLSHYNNPNWWNKRNQFLRSGEDVIVEPMQTRSPKTLATVIGRQWEEYKNGMSTILRHFLVQLRSIAFQLHRALEDDIRSTDDPAHQILQGARPMYAQLVQSPETSRWVVEDCGKAANALHATAQTRSGEHKDLWLQFKSAGIDMLPPALRPPENVLKLLYIPLPRLTTPAPGFPDLERQHPWGKYGDDNAPAHDFDKRNSSPTEPKSGGMPDEAEEDAYSYSSSSANFEPDVRPRRFEFDSARPREGTSMLIRMMKSTASSFDEPTELNASDVRDWVILPGNISVGTGLHRWAHCSCGC</sequence>
<feature type="region of interest" description="Disordered" evidence="1">
    <location>
        <begin position="316"/>
        <end position="374"/>
    </location>
</feature>
<dbReference type="EMBL" id="KE720910">
    <property type="protein sequence ID" value="ERF73975.1"/>
    <property type="molecule type" value="Genomic_DNA"/>
</dbReference>
<protein>
    <submittedName>
        <fullName evidence="2">Uncharacterized protein</fullName>
    </submittedName>
</protein>
<name>U1HTN7_ENDPU</name>